<gene>
    <name evidence="2" type="ORF">BTO15_12865</name>
    <name evidence="3" type="ORF">QWY81_04915</name>
</gene>
<dbReference type="AlphaFoldDB" id="A0AAJ1QVG0"/>
<protein>
    <recommendedName>
        <fullName evidence="6">DNA topoisomerase IV</fullName>
    </recommendedName>
</protein>
<reference evidence="3 5" key="1">
    <citation type="journal article" date="2014" name="Int. J. Syst. Evol. Microbiol.">
        <title>Complete genome sequence of Corynebacterium casei LMG S-19264T (=DSM 44701T), isolated from a smear-ripened cheese.</title>
        <authorList>
            <consortium name="US DOE Joint Genome Institute (JGI-PGF)"/>
            <person name="Walter F."/>
            <person name="Albersmeier A."/>
            <person name="Kalinowski J."/>
            <person name="Ruckert C."/>
        </authorList>
    </citation>
    <scope>NUCLEOTIDE SEQUENCE [LARGE SCALE GENOMIC DNA]</scope>
    <source>
        <strain evidence="3 5">CECT 8670</strain>
    </source>
</reference>
<evidence type="ECO:0000313" key="4">
    <source>
        <dbReference type="Proteomes" id="UP000232721"/>
    </source>
</evidence>
<reference evidence="2 4" key="2">
    <citation type="submission" date="2017-02" db="EMBL/GenBank/DDBJ databases">
        <title>Trade-off between light-utilization and light-protection in marine flavobacteria.</title>
        <authorList>
            <person name="Kumagai Y."/>
            <person name="Yoshizawa S."/>
            <person name="Kogure K."/>
            <person name="Iwasaki W."/>
        </authorList>
    </citation>
    <scope>NUCLEOTIDE SEQUENCE [LARGE SCALE GENOMIC DNA]</scope>
    <source>
        <strain evidence="2 4">KCTC 23670</strain>
    </source>
</reference>
<reference evidence="3" key="3">
    <citation type="submission" date="2023-06" db="EMBL/GenBank/DDBJ databases">
        <authorList>
            <person name="Lucena T."/>
            <person name="Sun Q."/>
        </authorList>
    </citation>
    <scope>NUCLEOTIDE SEQUENCE</scope>
    <source>
        <strain evidence="3">CECT 8670</strain>
    </source>
</reference>
<dbReference type="EMBL" id="CP019336">
    <property type="protein sequence ID" value="AUC22926.1"/>
    <property type="molecule type" value="Genomic_DNA"/>
</dbReference>
<keyword evidence="4" id="KW-1185">Reference proteome</keyword>
<evidence type="ECO:0000256" key="1">
    <source>
        <dbReference type="SAM" id="Phobius"/>
    </source>
</evidence>
<dbReference type="EMBL" id="JAUFQH010000004">
    <property type="protein sequence ID" value="MDN3618795.1"/>
    <property type="molecule type" value="Genomic_DNA"/>
</dbReference>
<name>A0AAJ1QVG0_9FLAO</name>
<proteinExistence type="predicted"/>
<keyword evidence="1" id="KW-0472">Membrane</keyword>
<sequence>MLKTEPRNKNQESRQKDAKKQYPLVSCFLVLFSIIFFSCQSDIKDNSDRFKKGVFEIPAGDGYSKTTITRKDSLQIEEYDKIISISNDSTYGEKKIKHIDTLYIKWKNNFFYTLKMKSPKKEIDKEPIYVQITKVTDSSFSFSAKIGFSKFATDGTIYKVK</sequence>
<organism evidence="3 5">
    <name type="scientific">Polaribacter sejongensis</name>
    <dbReference type="NCBI Taxonomy" id="985043"/>
    <lineage>
        <taxon>Bacteria</taxon>
        <taxon>Pseudomonadati</taxon>
        <taxon>Bacteroidota</taxon>
        <taxon>Flavobacteriia</taxon>
        <taxon>Flavobacteriales</taxon>
        <taxon>Flavobacteriaceae</taxon>
    </lineage>
</organism>
<evidence type="ECO:0008006" key="6">
    <source>
        <dbReference type="Google" id="ProtNLM"/>
    </source>
</evidence>
<dbReference type="RefSeq" id="WP_240915484.1">
    <property type="nucleotide sequence ID" value="NZ_CP019336.1"/>
</dbReference>
<keyword evidence="1" id="KW-1133">Transmembrane helix</keyword>
<accession>A0AAJ1QVG0</accession>
<evidence type="ECO:0000313" key="3">
    <source>
        <dbReference type="EMBL" id="MDN3618795.1"/>
    </source>
</evidence>
<keyword evidence="1" id="KW-0812">Transmembrane</keyword>
<evidence type="ECO:0000313" key="5">
    <source>
        <dbReference type="Proteomes" id="UP001228636"/>
    </source>
</evidence>
<dbReference type="Proteomes" id="UP001228636">
    <property type="component" value="Unassembled WGS sequence"/>
</dbReference>
<dbReference type="Proteomes" id="UP000232721">
    <property type="component" value="Chromosome"/>
</dbReference>
<feature type="transmembrane region" description="Helical" evidence="1">
    <location>
        <begin position="21"/>
        <end position="38"/>
    </location>
</feature>
<evidence type="ECO:0000313" key="2">
    <source>
        <dbReference type="EMBL" id="AUC22926.1"/>
    </source>
</evidence>